<protein>
    <submittedName>
        <fullName evidence="1">Uncharacterized protein</fullName>
    </submittedName>
</protein>
<accession>A0ABQ9WPN2</accession>
<proteinExistence type="predicted"/>
<evidence type="ECO:0000313" key="1">
    <source>
        <dbReference type="EMBL" id="KAK2941430.1"/>
    </source>
</evidence>
<dbReference type="Proteomes" id="UP001281761">
    <property type="component" value="Unassembled WGS sequence"/>
</dbReference>
<organism evidence="1 2">
    <name type="scientific">Blattamonas nauphoetae</name>
    <dbReference type="NCBI Taxonomy" id="2049346"/>
    <lineage>
        <taxon>Eukaryota</taxon>
        <taxon>Metamonada</taxon>
        <taxon>Preaxostyla</taxon>
        <taxon>Oxymonadida</taxon>
        <taxon>Blattamonas</taxon>
    </lineage>
</organism>
<reference evidence="1 2" key="1">
    <citation type="journal article" date="2022" name="bioRxiv">
        <title>Genomics of Preaxostyla Flagellates Illuminates Evolutionary Transitions and the Path Towards Mitochondrial Loss.</title>
        <authorList>
            <person name="Novak L.V.F."/>
            <person name="Treitli S.C."/>
            <person name="Pyrih J."/>
            <person name="Halakuc P."/>
            <person name="Pipaliya S.V."/>
            <person name="Vacek V."/>
            <person name="Brzon O."/>
            <person name="Soukal P."/>
            <person name="Eme L."/>
            <person name="Dacks J.B."/>
            <person name="Karnkowska A."/>
            <person name="Elias M."/>
            <person name="Hampl V."/>
        </authorList>
    </citation>
    <scope>NUCLEOTIDE SEQUENCE [LARGE SCALE GENOMIC DNA]</scope>
    <source>
        <strain evidence="1">NAU3</strain>
        <tissue evidence="1">Gut</tissue>
    </source>
</reference>
<keyword evidence="2" id="KW-1185">Reference proteome</keyword>
<comment type="caution">
    <text evidence="1">The sequence shown here is derived from an EMBL/GenBank/DDBJ whole genome shotgun (WGS) entry which is preliminary data.</text>
</comment>
<dbReference type="EMBL" id="JARBJD010000501">
    <property type="protein sequence ID" value="KAK2941430.1"/>
    <property type="molecule type" value="Genomic_DNA"/>
</dbReference>
<evidence type="ECO:0000313" key="2">
    <source>
        <dbReference type="Proteomes" id="UP001281761"/>
    </source>
</evidence>
<sequence>MDVIVNTEIQNLLIKWMTLAINSFVHFAKSKVLETIEGGRKMIERNTTILTMTDMILFHRSSTNGDVLANHHPPLTSPRSLSICGSRAVPWRRATCHPSHLRADQAAKRCSSIHQRSLIAATIVKKTINHSLSIFNQSAKARSNDSTSRIEADKADTLSEMIMVRVGRVKSTRTRRDPARLPSILSRAALFVAGIETVSGGRNCNFNGRLDQIHHEAPSEREDRPDFLVFSGPTSW</sequence>
<gene>
    <name evidence="1" type="ORF">BLNAU_23653</name>
</gene>
<name>A0ABQ9WPN2_9EUKA</name>